<gene>
    <name evidence="1" type="ORF">GCM10009544_02460</name>
</gene>
<reference evidence="1 2" key="1">
    <citation type="journal article" date="2019" name="Int. J. Syst. Evol. Microbiol.">
        <title>The Global Catalogue of Microorganisms (GCM) 10K type strain sequencing project: providing services to taxonomists for standard genome sequencing and annotation.</title>
        <authorList>
            <consortium name="The Broad Institute Genomics Platform"/>
            <consortium name="The Broad Institute Genome Sequencing Center for Infectious Disease"/>
            <person name="Wu L."/>
            <person name="Ma J."/>
        </authorList>
    </citation>
    <scope>NUCLEOTIDE SEQUENCE [LARGE SCALE GENOMIC DNA]</scope>
    <source>
        <strain evidence="1 2">JCM 10649</strain>
    </source>
</reference>
<evidence type="ECO:0008006" key="3">
    <source>
        <dbReference type="Google" id="ProtNLM"/>
    </source>
</evidence>
<evidence type="ECO:0000313" key="1">
    <source>
        <dbReference type="EMBL" id="GAA0443172.1"/>
    </source>
</evidence>
<keyword evidence="2" id="KW-1185">Reference proteome</keyword>
<dbReference type="Proteomes" id="UP001499895">
    <property type="component" value="Unassembled WGS sequence"/>
</dbReference>
<proteinExistence type="predicted"/>
<protein>
    <recommendedName>
        <fullName evidence="3">NfeD-like C-terminal domain-containing protein</fullName>
    </recommendedName>
</protein>
<comment type="caution">
    <text evidence="1">The sequence shown here is derived from an EMBL/GenBank/DDBJ whole genome shotgun (WGS) entry which is preliminary data.</text>
</comment>
<evidence type="ECO:0000313" key="2">
    <source>
        <dbReference type="Proteomes" id="UP001499895"/>
    </source>
</evidence>
<name>A0ABN0ZCD4_9ACTN</name>
<dbReference type="RefSeq" id="WP_344083991.1">
    <property type="nucleotide sequence ID" value="NZ_BAAAHB010000001.1"/>
</dbReference>
<organism evidence="1 2">
    <name type="scientific">Streptomyces stramineus</name>
    <dbReference type="NCBI Taxonomy" id="173861"/>
    <lineage>
        <taxon>Bacteria</taxon>
        <taxon>Bacillati</taxon>
        <taxon>Actinomycetota</taxon>
        <taxon>Actinomycetes</taxon>
        <taxon>Kitasatosporales</taxon>
        <taxon>Streptomycetaceae</taxon>
        <taxon>Streptomyces</taxon>
    </lineage>
</organism>
<dbReference type="EMBL" id="BAAAHB010000001">
    <property type="protein sequence ID" value="GAA0443172.1"/>
    <property type="molecule type" value="Genomic_DNA"/>
</dbReference>
<sequence length="99" mass="10174">MENPRLGVVLIPVAAGIAAARALSGVHSPARMLVDTVPGGEQRRPAAGGRCIAIATRLRIDGRGTVGDSTRDGEVSPAADTLVLDKRGHALTVYLPAPQ</sequence>
<accession>A0ABN0ZCD4</accession>